<proteinExistence type="predicted"/>
<keyword evidence="4" id="KW-0853">WD repeat</keyword>
<evidence type="ECO:0000256" key="2">
    <source>
        <dbReference type="ARBA" id="ARBA00004245"/>
    </source>
</evidence>
<evidence type="ECO:0000256" key="4">
    <source>
        <dbReference type="ARBA" id="ARBA00022574"/>
    </source>
</evidence>
<organism evidence="11 12">
    <name type="scientific">Crenichthys baileyi</name>
    <name type="common">White River springfish</name>
    <dbReference type="NCBI Taxonomy" id="28760"/>
    <lineage>
        <taxon>Eukaryota</taxon>
        <taxon>Metazoa</taxon>
        <taxon>Chordata</taxon>
        <taxon>Craniata</taxon>
        <taxon>Vertebrata</taxon>
        <taxon>Euteleostomi</taxon>
        <taxon>Actinopterygii</taxon>
        <taxon>Neopterygii</taxon>
        <taxon>Teleostei</taxon>
        <taxon>Neoteleostei</taxon>
        <taxon>Acanthomorphata</taxon>
        <taxon>Ovalentaria</taxon>
        <taxon>Atherinomorphae</taxon>
        <taxon>Cyprinodontiformes</taxon>
        <taxon>Goodeidae</taxon>
        <taxon>Crenichthys</taxon>
    </lineage>
</organism>
<keyword evidence="8" id="KW-0966">Cell projection</keyword>
<dbReference type="PANTHER" id="PTHR14885:SF3">
    <property type="entry name" value="CILIA- AND FLAGELLA-ASSOCIATED PROTEIN 44"/>
    <property type="match status" value="1"/>
</dbReference>
<dbReference type="Proteomes" id="UP001311232">
    <property type="component" value="Unassembled WGS sequence"/>
</dbReference>
<keyword evidence="12" id="KW-1185">Reference proteome</keyword>
<keyword evidence="3" id="KW-0963">Cytoplasm</keyword>
<name>A0AAV9SBG1_9TELE</name>
<evidence type="ECO:0000256" key="1">
    <source>
        <dbReference type="ARBA" id="ARBA00004138"/>
    </source>
</evidence>
<evidence type="ECO:0000256" key="7">
    <source>
        <dbReference type="ARBA" id="ARBA00023212"/>
    </source>
</evidence>
<dbReference type="GO" id="GO:0005856">
    <property type="term" value="C:cytoskeleton"/>
    <property type="evidence" value="ECO:0007669"/>
    <property type="project" value="UniProtKB-SubCell"/>
</dbReference>
<dbReference type="PANTHER" id="PTHR14885">
    <property type="entry name" value="CILIA- AND FLAGELLA-ASSOCIATED PROTEIN 43-RELATED"/>
    <property type="match status" value="1"/>
</dbReference>
<keyword evidence="7" id="KW-0206">Cytoskeleton</keyword>
<evidence type="ECO:0000256" key="10">
    <source>
        <dbReference type="SAM" id="MobiDB-lite"/>
    </source>
</evidence>
<evidence type="ECO:0000313" key="12">
    <source>
        <dbReference type="Proteomes" id="UP001311232"/>
    </source>
</evidence>
<evidence type="ECO:0000256" key="5">
    <source>
        <dbReference type="ARBA" id="ARBA00022737"/>
    </source>
</evidence>
<keyword evidence="6 9" id="KW-0175">Coiled coil</keyword>
<comment type="caution">
    <text evidence="11">The sequence shown here is derived from an EMBL/GenBank/DDBJ whole genome shotgun (WGS) entry which is preliminary data.</text>
</comment>
<gene>
    <name evidence="11" type="ORF">CRENBAI_014332</name>
</gene>
<evidence type="ECO:0000256" key="9">
    <source>
        <dbReference type="SAM" id="Coils"/>
    </source>
</evidence>
<feature type="region of interest" description="Disordered" evidence="10">
    <location>
        <begin position="116"/>
        <end position="143"/>
    </location>
</feature>
<sequence length="313" mass="36518">MQLDRHKLHLDSQLKLDDLQLLTLFQEMLLLKQFEKREGKLQERLNVCIQEEKNISSKLEEYNELLELKRSNIAKLQEREKALTTTFKASLGENNPIQEFLTKVFRRKIKWVKKKEGNEEEEKDSDKDSDEDSNSDDDYDSIMEEGGAAFDDSVCPKGCEPELFENSLQLRERRLDLEELLAEEKSIGESLKKEIDMLIKKDKPVKTNRQAVETDLELINQEKQLKMDELDVVVPLRLDQVAFLSNGSMPSDLREALVLNRTELHRLQQLIQQLEAEKIEQKDLHRQAHQQQNRLVREAKHMAAWMIAGAAVQ</sequence>
<dbReference type="EMBL" id="JAHHUM010000606">
    <property type="protein sequence ID" value="KAK5618674.1"/>
    <property type="molecule type" value="Genomic_DNA"/>
</dbReference>
<dbReference type="GO" id="GO:0005929">
    <property type="term" value="C:cilium"/>
    <property type="evidence" value="ECO:0007669"/>
    <property type="project" value="UniProtKB-SubCell"/>
</dbReference>
<evidence type="ECO:0000256" key="8">
    <source>
        <dbReference type="ARBA" id="ARBA00023273"/>
    </source>
</evidence>
<evidence type="ECO:0000256" key="3">
    <source>
        <dbReference type="ARBA" id="ARBA00022490"/>
    </source>
</evidence>
<evidence type="ECO:0000313" key="11">
    <source>
        <dbReference type="EMBL" id="KAK5618674.1"/>
    </source>
</evidence>
<accession>A0AAV9SBG1</accession>
<keyword evidence="5" id="KW-0677">Repeat</keyword>
<protein>
    <submittedName>
        <fullName evidence="11">Uncharacterized protein</fullName>
    </submittedName>
</protein>
<feature type="coiled-coil region" evidence="9">
    <location>
        <begin position="257"/>
        <end position="294"/>
    </location>
</feature>
<evidence type="ECO:0000256" key="6">
    <source>
        <dbReference type="ARBA" id="ARBA00023054"/>
    </source>
</evidence>
<dbReference type="AlphaFoldDB" id="A0AAV9SBG1"/>
<comment type="subcellular location">
    <subcellularLocation>
        <location evidence="1">Cell projection</location>
        <location evidence="1">Cilium</location>
    </subcellularLocation>
    <subcellularLocation>
        <location evidence="2">Cytoplasm</location>
        <location evidence="2">Cytoskeleton</location>
    </subcellularLocation>
</comment>
<feature type="compositionally biased region" description="Acidic residues" evidence="10">
    <location>
        <begin position="118"/>
        <end position="143"/>
    </location>
</feature>
<reference evidence="11 12" key="1">
    <citation type="submission" date="2021-06" db="EMBL/GenBank/DDBJ databases">
        <authorList>
            <person name="Palmer J.M."/>
        </authorList>
    </citation>
    <scope>NUCLEOTIDE SEQUENCE [LARGE SCALE GENOMIC DNA]</scope>
    <source>
        <strain evidence="11 12">MEX-2019</strain>
        <tissue evidence="11">Muscle</tissue>
    </source>
</reference>